<dbReference type="RefSeq" id="WP_239264352.1">
    <property type="nucleotide sequence ID" value="NZ_JAKRCV010000029.1"/>
</dbReference>
<dbReference type="SMART" id="SM00354">
    <property type="entry name" value="HTH_LACI"/>
    <property type="match status" value="1"/>
</dbReference>
<dbReference type="CDD" id="cd01392">
    <property type="entry name" value="HTH_LacI"/>
    <property type="match status" value="1"/>
</dbReference>
<dbReference type="PROSITE" id="PS50932">
    <property type="entry name" value="HTH_LACI_2"/>
    <property type="match status" value="1"/>
</dbReference>
<dbReference type="Gene3D" id="1.10.260.40">
    <property type="entry name" value="lambda repressor-like DNA-binding domains"/>
    <property type="match status" value="1"/>
</dbReference>
<comment type="caution">
    <text evidence="5">The sequence shown here is derived from an EMBL/GenBank/DDBJ whole genome shotgun (WGS) entry which is preliminary data.</text>
</comment>
<keyword evidence="6" id="KW-1185">Reference proteome</keyword>
<dbReference type="PANTHER" id="PTHR30146">
    <property type="entry name" value="LACI-RELATED TRANSCRIPTIONAL REPRESSOR"/>
    <property type="match status" value="1"/>
</dbReference>
<dbReference type="InterPro" id="IPR046335">
    <property type="entry name" value="LacI/GalR-like_sensor"/>
</dbReference>
<dbReference type="PANTHER" id="PTHR30146:SF153">
    <property type="entry name" value="LACTOSE OPERON REPRESSOR"/>
    <property type="match status" value="1"/>
</dbReference>
<sequence length="328" mass="34148">MAAGRVTIIDVARETGISVSSVSVALRGEPGVSDATRSLVLAAADRLGYQPDRRARGLRERRSRVVGVTFGLHQTFHAALVESLYDAAAGQGLDLVLSATTPGRDVAAAVDSLRHERCDAVLLVSPDVDAATLAELGSRQPTVLVGSDLTAPGVDTVRADDDAGMALLVGHLLERGHRTISFVDGGDAAMGATRREGYRRAMRAHGLEREIDVLPGDPSEDAGVRAATMLLARHAPPSAVLAHNDMIATGLLLTLRSAGVAVPEGLAVAGYDDTRLGALSSIDVTTVSQEPARLAEEALRLALSRAEGRSAGEASVVVPPRLVIRSTT</sequence>
<dbReference type="Proteomes" id="UP001521931">
    <property type="component" value="Unassembled WGS sequence"/>
</dbReference>
<keyword evidence="3" id="KW-0804">Transcription</keyword>
<feature type="domain" description="HTH lacI-type" evidence="4">
    <location>
        <begin position="6"/>
        <end position="60"/>
    </location>
</feature>
<dbReference type="InterPro" id="IPR028082">
    <property type="entry name" value="Peripla_BP_I"/>
</dbReference>
<dbReference type="SUPFAM" id="SSF47413">
    <property type="entry name" value="lambda repressor-like DNA-binding domains"/>
    <property type="match status" value="1"/>
</dbReference>
<dbReference type="InterPro" id="IPR000843">
    <property type="entry name" value="HTH_LacI"/>
</dbReference>
<protein>
    <submittedName>
        <fullName evidence="5">LacI family transcriptional regulator</fullName>
    </submittedName>
</protein>
<evidence type="ECO:0000259" key="4">
    <source>
        <dbReference type="PROSITE" id="PS50932"/>
    </source>
</evidence>
<gene>
    <name evidence="5" type="ORF">MHL29_10065</name>
</gene>
<keyword evidence="2" id="KW-0238">DNA-binding</keyword>
<evidence type="ECO:0000256" key="3">
    <source>
        <dbReference type="ARBA" id="ARBA00023163"/>
    </source>
</evidence>
<reference evidence="5 6" key="1">
    <citation type="submission" date="2022-02" db="EMBL/GenBank/DDBJ databases">
        <title>Uncovering new skin microbiome diversity through culturing and metagenomics.</title>
        <authorList>
            <person name="Conlan S."/>
            <person name="Deming C."/>
            <person name="Nisc Comparative Sequencing Program N."/>
            <person name="Segre J.A."/>
        </authorList>
    </citation>
    <scope>NUCLEOTIDE SEQUENCE [LARGE SCALE GENOMIC DNA]</scope>
    <source>
        <strain evidence="5 6">ACRQZ</strain>
    </source>
</reference>
<dbReference type="Pfam" id="PF13377">
    <property type="entry name" value="Peripla_BP_3"/>
    <property type="match status" value="1"/>
</dbReference>
<organism evidence="5 6">
    <name type="scientific">Arsenicicoccus bolidensis</name>
    <dbReference type="NCBI Taxonomy" id="229480"/>
    <lineage>
        <taxon>Bacteria</taxon>
        <taxon>Bacillati</taxon>
        <taxon>Actinomycetota</taxon>
        <taxon>Actinomycetes</taxon>
        <taxon>Micrococcales</taxon>
        <taxon>Intrasporangiaceae</taxon>
        <taxon>Arsenicicoccus</taxon>
    </lineage>
</organism>
<evidence type="ECO:0000256" key="1">
    <source>
        <dbReference type="ARBA" id="ARBA00023015"/>
    </source>
</evidence>
<evidence type="ECO:0000313" key="6">
    <source>
        <dbReference type="Proteomes" id="UP001521931"/>
    </source>
</evidence>
<name>A0ABS9Q2X4_9MICO</name>
<dbReference type="EMBL" id="JAKRCV010000029">
    <property type="protein sequence ID" value="MCG7322231.1"/>
    <property type="molecule type" value="Genomic_DNA"/>
</dbReference>
<dbReference type="CDD" id="cd06267">
    <property type="entry name" value="PBP1_LacI_sugar_binding-like"/>
    <property type="match status" value="1"/>
</dbReference>
<dbReference type="SUPFAM" id="SSF53822">
    <property type="entry name" value="Periplasmic binding protein-like I"/>
    <property type="match status" value="1"/>
</dbReference>
<evidence type="ECO:0000313" key="5">
    <source>
        <dbReference type="EMBL" id="MCG7322231.1"/>
    </source>
</evidence>
<keyword evidence="1" id="KW-0805">Transcription regulation</keyword>
<dbReference type="Gene3D" id="3.40.50.2300">
    <property type="match status" value="2"/>
</dbReference>
<dbReference type="InterPro" id="IPR010982">
    <property type="entry name" value="Lambda_DNA-bd_dom_sf"/>
</dbReference>
<accession>A0ABS9Q2X4</accession>
<proteinExistence type="predicted"/>
<dbReference type="Pfam" id="PF00356">
    <property type="entry name" value="LacI"/>
    <property type="match status" value="1"/>
</dbReference>
<evidence type="ECO:0000256" key="2">
    <source>
        <dbReference type="ARBA" id="ARBA00023125"/>
    </source>
</evidence>